<proteinExistence type="predicted"/>
<sequence>MALSYRARRIWSLVILLVGLPAYVVVAVTVINLFDRPPFWLELLIYVALGIAWALPFKAVFRGVGREDPARPATPPHSKIPAPTTPPDERHEP</sequence>
<evidence type="ECO:0000313" key="4">
    <source>
        <dbReference type="Proteomes" id="UP001596056"/>
    </source>
</evidence>
<keyword evidence="2" id="KW-0812">Transmembrane</keyword>
<evidence type="ECO:0000313" key="3">
    <source>
        <dbReference type="EMBL" id="MFC5567021.1"/>
    </source>
</evidence>
<protein>
    <submittedName>
        <fullName evidence="3">DUF2842 domain-containing protein</fullName>
    </submittedName>
</protein>
<organism evidence="3 4">
    <name type="scientific">Rubellimicrobium aerolatum</name>
    <dbReference type="NCBI Taxonomy" id="490979"/>
    <lineage>
        <taxon>Bacteria</taxon>
        <taxon>Pseudomonadati</taxon>
        <taxon>Pseudomonadota</taxon>
        <taxon>Alphaproteobacteria</taxon>
        <taxon>Rhodobacterales</taxon>
        <taxon>Roseobacteraceae</taxon>
        <taxon>Rubellimicrobium</taxon>
    </lineage>
</organism>
<feature type="region of interest" description="Disordered" evidence="1">
    <location>
        <begin position="68"/>
        <end position="93"/>
    </location>
</feature>
<feature type="transmembrane region" description="Helical" evidence="2">
    <location>
        <begin position="12"/>
        <end position="34"/>
    </location>
</feature>
<dbReference type="Pfam" id="PF11003">
    <property type="entry name" value="DUF2842"/>
    <property type="match status" value="1"/>
</dbReference>
<accession>A0ABW0SDQ7</accession>
<feature type="transmembrane region" description="Helical" evidence="2">
    <location>
        <begin position="40"/>
        <end position="61"/>
    </location>
</feature>
<comment type="caution">
    <text evidence="3">The sequence shown here is derived from an EMBL/GenBank/DDBJ whole genome shotgun (WGS) entry which is preliminary data.</text>
</comment>
<reference evidence="4" key="1">
    <citation type="journal article" date="2019" name="Int. J. Syst. Evol. Microbiol.">
        <title>The Global Catalogue of Microorganisms (GCM) 10K type strain sequencing project: providing services to taxonomists for standard genome sequencing and annotation.</title>
        <authorList>
            <consortium name="The Broad Institute Genomics Platform"/>
            <consortium name="The Broad Institute Genome Sequencing Center for Infectious Disease"/>
            <person name="Wu L."/>
            <person name="Ma J."/>
        </authorList>
    </citation>
    <scope>NUCLEOTIDE SEQUENCE [LARGE SCALE GENOMIC DNA]</scope>
    <source>
        <strain evidence="4">KACC 11588</strain>
    </source>
</reference>
<name>A0ABW0SDQ7_9RHOB</name>
<gene>
    <name evidence="3" type="ORF">ACFPOC_11425</name>
</gene>
<keyword evidence="2" id="KW-0472">Membrane</keyword>
<dbReference type="EMBL" id="JBHSNA010000009">
    <property type="protein sequence ID" value="MFC5567021.1"/>
    <property type="molecule type" value="Genomic_DNA"/>
</dbReference>
<evidence type="ECO:0000256" key="1">
    <source>
        <dbReference type="SAM" id="MobiDB-lite"/>
    </source>
</evidence>
<dbReference type="RefSeq" id="WP_209839698.1">
    <property type="nucleotide sequence ID" value="NZ_JAGGJP010000005.1"/>
</dbReference>
<keyword evidence="4" id="KW-1185">Reference proteome</keyword>
<dbReference type="Proteomes" id="UP001596056">
    <property type="component" value="Unassembled WGS sequence"/>
</dbReference>
<evidence type="ECO:0000256" key="2">
    <source>
        <dbReference type="SAM" id="Phobius"/>
    </source>
</evidence>
<dbReference type="InterPro" id="IPR021265">
    <property type="entry name" value="DUF2842"/>
</dbReference>
<keyword evidence="2" id="KW-1133">Transmembrane helix</keyword>